<dbReference type="Gene3D" id="3.30.40.10">
    <property type="entry name" value="Zinc/RING finger domain, C3HC4 (zinc finger)"/>
    <property type="match status" value="1"/>
</dbReference>
<dbReference type="GO" id="GO:0008270">
    <property type="term" value="F:zinc ion binding"/>
    <property type="evidence" value="ECO:0007669"/>
    <property type="project" value="UniProtKB-KW"/>
</dbReference>
<evidence type="ECO:0000256" key="8">
    <source>
        <dbReference type="ARBA" id="ARBA00022771"/>
    </source>
</evidence>
<evidence type="ECO:0000313" key="17">
    <source>
        <dbReference type="EMBL" id="URE27181.1"/>
    </source>
</evidence>
<accession>A0A9E7H5K9</accession>
<dbReference type="GO" id="GO:0016567">
    <property type="term" value="P:protein ubiquitination"/>
    <property type="evidence" value="ECO:0007669"/>
    <property type="project" value="InterPro"/>
</dbReference>
<dbReference type="InterPro" id="IPR013083">
    <property type="entry name" value="Znf_RING/FYVE/PHD"/>
</dbReference>
<dbReference type="GO" id="GO:0061630">
    <property type="term" value="F:ubiquitin protein ligase activity"/>
    <property type="evidence" value="ECO:0007669"/>
    <property type="project" value="UniProtKB-EC"/>
</dbReference>
<keyword evidence="12 15" id="KW-0472">Membrane</keyword>
<comment type="catalytic activity">
    <reaction evidence="1">
        <text>S-ubiquitinyl-[E2 ubiquitin-conjugating enzyme]-L-cysteine + [acceptor protein]-L-lysine = [E2 ubiquitin-conjugating enzyme]-L-cysteine + N(6)-ubiquitinyl-[acceptor protein]-L-lysine.</text>
        <dbReference type="EC" id="2.3.2.27"/>
    </reaction>
</comment>
<dbReference type="PANTHER" id="PTHR46913:SF1">
    <property type="entry name" value="RING-H2 FINGER PROTEIN ATL16"/>
    <property type="match status" value="1"/>
</dbReference>
<sequence>MSNSVPSPTWFVYDESKDSNDLNTRILATAVVCLTSVVVLVVFLHLYVRHVLLRRHRAGRRTTSRLLRFYVNNPAHDDPANVGLDPSAIAALPTHSYRVTIKQGEGGGGSKDDGSCAECAICLSAVEEGETVRTLPSCKHLFHVGCIDMWLGSHSTCPVCRTAVEPPPAATHDVSEPSTVPPPRAASQDSSGAAAAAASQEGCSSGSKDSGSASSRLGSSFRRMLSWDRSTGRRAHGEAMEEDLERQ</sequence>
<proteinExistence type="predicted"/>
<evidence type="ECO:0000256" key="2">
    <source>
        <dbReference type="ARBA" id="ARBA00004167"/>
    </source>
</evidence>
<feature type="compositionally biased region" description="Basic and acidic residues" evidence="14">
    <location>
        <begin position="235"/>
        <end position="247"/>
    </location>
</feature>
<evidence type="ECO:0000256" key="14">
    <source>
        <dbReference type="SAM" id="MobiDB-lite"/>
    </source>
</evidence>
<dbReference type="PROSITE" id="PS50089">
    <property type="entry name" value="ZF_RING_2"/>
    <property type="match status" value="1"/>
</dbReference>
<evidence type="ECO:0000259" key="16">
    <source>
        <dbReference type="PROSITE" id="PS50089"/>
    </source>
</evidence>
<keyword evidence="10" id="KW-0862">Zinc</keyword>
<dbReference type="SUPFAM" id="SSF57850">
    <property type="entry name" value="RING/U-box"/>
    <property type="match status" value="1"/>
</dbReference>
<dbReference type="FunFam" id="3.30.40.10:FF:000672">
    <property type="entry name" value="E3 ubiquitin-protein ligase ATL41"/>
    <property type="match status" value="1"/>
</dbReference>
<evidence type="ECO:0000256" key="4">
    <source>
        <dbReference type="ARBA" id="ARBA00012483"/>
    </source>
</evidence>
<dbReference type="InterPro" id="IPR044600">
    <property type="entry name" value="ATL1/ATL16-like"/>
</dbReference>
<dbReference type="OrthoDB" id="8062037at2759"/>
<dbReference type="EMBL" id="CP097510">
    <property type="protein sequence ID" value="URE27181.1"/>
    <property type="molecule type" value="Genomic_DNA"/>
</dbReference>
<evidence type="ECO:0000256" key="3">
    <source>
        <dbReference type="ARBA" id="ARBA00004906"/>
    </source>
</evidence>
<dbReference type="SMART" id="SM00184">
    <property type="entry name" value="RING"/>
    <property type="match status" value="1"/>
</dbReference>
<keyword evidence="18" id="KW-1185">Reference proteome</keyword>
<feature type="compositionally biased region" description="Low complexity" evidence="14">
    <location>
        <begin position="185"/>
        <end position="220"/>
    </location>
</feature>
<dbReference type="Pfam" id="PF13639">
    <property type="entry name" value="zf-RING_2"/>
    <property type="match status" value="1"/>
</dbReference>
<feature type="domain" description="RING-type" evidence="16">
    <location>
        <begin position="119"/>
        <end position="161"/>
    </location>
</feature>
<dbReference type="Proteomes" id="UP001055439">
    <property type="component" value="Chromosome 8"/>
</dbReference>
<dbReference type="InterPro" id="IPR001841">
    <property type="entry name" value="Znf_RING"/>
</dbReference>
<dbReference type="AlphaFoldDB" id="A0A9E7H5K9"/>
<feature type="region of interest" description="Disordered" evidence="14">
    <location>
        <begin position="167"/>
        <end position="247"/>
    </location>
</feature>
<evidence type="ECO:0000256" key="7">
    <source>
        <dbReference type="ARBA" id="ARBA00022723"/>
    </source>
</evidence>
<dbReference type="PANTHER" id="PTHR46913">
    <property type="entry name" value="RING-H2 FINGER PROTEIN ATL16"/>
    <property type="match status" value="1"/>
</dbReference>
<evidence type="ECO:0000256" key="6">
    <source>
        <dbReference type="ARBA" id="ARBA00022692"/>
    </source>
</evidence>
<evidence type="ECO:0000256" key="5">
    <source>
        <dbReference type="ARBA" id="ARBA00022679"/>
    </source>
</evidence>
<keyword evidence="9" id="KW-0833">Ubl conjugation pathway</keyword>
<dbReference type="GO" id="GO:0016020">
    <property type="term" value="C:membrane"/>
    <property type="evidence" value="ECO:0007669"/>
    <property type="project" value="UniProtKB-SubCell"/>
</dbReference>
<keyword evidence="5" id="KW-0808">Transferase</keyword>
<evidence type="ECO:0000256" key="11">
    <source>
        <dbReference type="ARBA" id="ARBA00022989"/>
    </source>
</evidence>
<keyword evidence="11 15" id="KW-1133">Transmembrane helix</keyword>
<reference evidence="17" key="1">
    <citation type="submission" date="2022-05" db="EMBL/GenBank/DDBJ databases">
        <title>The Musa troglodytarum L. genome provides insights into the mechanism of non-climacteric behaviour and enrichment of carotenoids.</title>
        <authorList>
            <person name="Wang J."/>
        </authorList>
    </citation>
    <scope>NUCLEOTIDE SEQUENCE</scope>
    <source>
        <tissue evidence="17">Leaf</tissue>
    </source>
</reference>
<evidence type="ECO:0000256" key="15">
    <source>
        <dbReference type="SAM" id="Phobius"/>
    </source>
</evidence>
<evidence type="ECO:0000313" key="18">
    <source>
        <dbReference type="Proteomes" id="UP001055439"/>
    </source>
</evidence>
<dbReference type="CDD" id="cd16461">
    <property type="entry name" value="RING-H2_EL5-like"/>
    <property type="match status" value="1"/>
</dbReference>
<evidence type="ECO:0000256" key="9">
    <source>
        <dbReference type="ARBA" id="ARBA00022786"/>
    </source>
</evidence>
<evidence type="ECO:0000256" key="13">
    <source>
        <dbReference type="PROSITE-ProRule" id="PRU00175"/>
    </source>
</evidence>
<evidence type="ECO:0000256" key="12">
    <source>
        <dbReference type="ARBA" id="ARBA00023136"/>
    </source>
</evidence>
<feature type="transmembrane region" description="Helical" evidence="15">
    <location>
        <begin position="26"/>
        <end position="48"/>
    </location>
</feature>
<comment type="pathway">
    <text evidence="3">Protein modification; protein ubiquitination.</text>
</comment>
<evidence type="ECO:0000256" key="10">
    <source>
        <dbReference type="ARBA" id="ARBA00022833"/>
    </source>
</evidence>
<name>A0A9E7H5K9_9LILI</name>
<gene>
    <name evidence="17" type="ORF">MUK42_06071</name>
</gene>
<protein>
    <recommendedName>
        <fullName evidence="4">RING-type E3 ubiquitin transferase</fullName>
        <ecNumber evidence="4">2.3.2.27</ecNumber>
    </recommendedName>
</protein>
<keyword evidence="6 15" id="KW-0812">Transmembrane</keyword>
<comment type="subcellular location">
    <subcellularLocation>
        <location evidence="2">Membrane</location>
        <topology evidence="2">Single-pass membrane protein</topology>
    </subcellularLocation>
</comment>
<evidence type="ECO:0000256" key="1">
    <source>
        <dbReference type="ARBA" id="ARBA00000900"/>
    </source>
</evidence>
<organism evidence="17 18">
    <name type="scientific">Musa troglodytarum</name>
    <name type="common">fe'i banana</name>
    <dbReference type="NCBI Taxonomy" id="320322"/>
    <lineage>
        <taxon>Eukaryota</taxon>
        <taxon>Viridiplantae</taxon>
        <taxon>Streptophyta</taxon>
        <taxon>Embryophyta</taxon>
        <taxon>Tracheophyta</taxon>
        <taxon>Spermatophyta</taxon>
        <taxon>Magnoliopsida</taxon>
        <taxon>Liliopsida</taxon>
        <taxon>Zingiberales</taxon>
        <taxon>Musaceae</taxon>
        <taxon>Musa</taxon>
    </lineage>
</organism>
<keyword evidence="7" id="KW-0479">Metal-binding</keyword>
<keyword evidence="8 13" id="KW-0863">Zinc-finger</keyword>
<dbReference type="EC" id="2.3.2.27" evidence="4"/>